<proteinExistence type="predicted"/>
<sequence length="107" mass="12012">MDSAGESLRLEQIETESAEQLSVSFDVLEVLRSSLLDLANKASIQKLDAIELFVFLSDNFGDAEGVVERDEEEDFTRISVANFGPEFLIDLTIFFSNLNGENKIKNY</sequence>
<dbReference type="VEuPathDB" id="VectorBase:SSCA004633"/>
<gene>
    <name evidence="1" type="ORF">QR98_0055950</name>
</gene>
<dbReference type="Proteomes" id="UP000616769">
    <property type="component" value="Unassembled WGS sequence"/>
</dbReference>
<name>A0A132A816_SARSC</name>
<evidence type="ECO:0000313" key="2">
    <source>
        <dbReference type="Proteomes" id="UP000616769"/>
    </source>
</evidence>
<dbReference type="EMBL" id="JXLN01011322">
    <property type="protein sequence ID" value="KPM07111.1"/>
    <property type="molecule type" value="Genomic_DNA"/>
</dbReference>
<organism evidence="1 2">
    <name type="scientific">Sarcoptes scabiei</name>
    <name type="common">Itch mite</name>
    <name type="synonym">Acarus scabiei</name>
    <dbReference type="NCBI Taxonomy" id="52283"/>
    <lineage>
        <taxon>Eukaryota</taxon>
        <taxon>Metazoa</taxon>
        <taxon>Ecdysozoa</taxon>
        <taxon>Arthropoda</taxon>
        <taxon>Chelicerata</taxon>
        <taxon>Arachnida</taxon>
        <taxon>Acari</taxon>
        <taxon>Acariformes</taxon>
        <taxon>Sarcoptiformes</taxon>
        <taxon>Astigmata</taxon>
        <taxon>Psoroptidia</taxon>
        <taxon>Sarcoptoidea</taxon>
        <taxon>Sarcoptidae</taxon>
        <taxon>Sarcoptinae</taxon>
        <taxon>Sarcoptes</taxon>
    </lineage>
</organism>
<comment type="caution">
    <text evidence="1">The sequence shown here is derived from an EMBL/GenBank/DDBJ whole genome shotgun (WGS) entry which is preliminary data.</text>
</comment>
<evidence type="ECO:0000313" key="1">
    <source>
        <dbReference type="EMBL" id="KPM07111.1"/>
    </source>
</evidence>
<reference evidence="1 2" key="1">
    <citation type="journal article" date="2015" name="Parasit. Vectors">
        <title>Draft genome of the scabies mite.</title>
        <authorList>
            <person name="Rider S.D.Jr."/>
            <person name="Morgan M.S."/>
            <person name="Arlian L.G."/>
        </authorList>
    </citation>
    <scope>NUCLEOTIDE SEQUENCE [LARGE SCALE GENOMIC DNA]</scope>
    <source>
        <strain evidence="1">Arlian Lab</strain>
    </source>
</reference>
<accession>A0A132A816</accession>
<dbReference type="AlphaFoldDB" id="A0A132A816"/>
<protein>
    <submittedName>
        <fullName evidence="1">Uncharacterized protein</fullName>
    </submittedName>
</protein>